<accession>A0A0G3XBN3</accession>
<evidence type="ECO:0000256" key="3">
    <source>
        <dbReference type="ARBA" id="ARBA00022543"/>
    </source>
</evidence>
<evidence type="ECO:0000313" key="13">
    <source>
        <dbReference type="EMBL" id="AKM08980.1"/>
    </source>
</evidence>
<keyword evidence="7" id="KW-0547">Nucleotide-binding</keyword>
<dbReference type="OrthoDB" id="136506at2"/>
<dbReference type="GO" id="GO:0004673">
    <property type="term" value="F:protein histidine kinase activity"/>
    <property type="evidence" value="ECO:0007669"/>
    <property type="project" value="UniProtKB-EC"/>
</dbReference>
<evidence type="ECO:0000256" key="4">
    <source>
        <dbReference type="ARBA" id="ARBA00022553"/>
    </source>
</evidence>
<evidence type="ECO:0000313" key="14">
    <source>
        <dbReference type="Proteomes" id="UP000035287"/>
    </source>
</evidence>
<evidence type="ECO:0000256" key="6">
    <source>
        <dbReference type="ARBA" id="ARBA00022679"/>
    </source>
</evidence>
<dbReference type="SMART" id="SM00911">
    <property type="entry name" value="HWE_HK"/>
    <property type="match status" value="1"/>
</dbReference>
<reference evidence="13 14" key="1">
    <citation type="submission" date="2015-06" db="EMBL/GenBank/DDBJ databases">
        <authorList>
            <person name="Zeng Y."/>
            <person name="Huang Y."/>
        </authorList>
    </citation>
    <scope>NUCLEOTIDE SEQUENCE [LARGE SCALE GENOMIC DNA]</scope>
    <source>
        <strain evidence="13 14">PQ-2</strain>
    </source>
</reference>
<keyword evidence="3" id="KW-0600">Photoreceptor protein</keyword>
<dbReference type="Pfam" id="PF07536">
    <property type="entry name" value="HWE_HK"/>
    <property type="match status" value="1"/>
</dbReference>
<dbReference type="SMART" id="SM00065">
    <property type="entry name" value="GAF"/>
    <property type="match status" value="1"/>
</dbReference>
<keyword evidence="10" id="KW-0157">Chromophore</keyword>
<dbReference type="Gene3D" id="3.30.450.40">
    <property type="match status" value="1"/>
</dbReference>
<dbReference type="EMBL" id="CP011770">
    <property type="protein sequence ID" value="AKM08980.1"/>
    <property type="molecule type" value="Genomic_DNA"/>
</dbReference>
<evidence type="ECO:0000256" key="1">
    <source>
        <dbReference type="ARBA" id="ARBA00000085"/>
    </source>
</evidence>
<dbReference type="GO" id="GO:0005524">
    <property type="term" value="F:ATP binding"/>
    <property type="evidence" value="ECO:0007669"/>
    <property type="project" value="UniProtKB-KW"/>
</dbReference>
<evidence type="ECO:0000256" key="2">
    <source>
        <dbReference type="ARBA" id="ARBA00012438"/>
    </source>
</evidence>
<dbReference type="InterPro" id="IPR035965">
    <property type="entry name" value="PAS-like_dom_sf"/>
</dbReference>
<evidence type="ECO:0000256" key="9">
    <source>
        <dbReference type="ARBA" id="ARBA00022840"/>
    </source>
</evidence>
<dbReference type="InterPro" id="IPR001610">
    <property type="entry name" value="PAC"/>
</dbReference>
<dbReference type="PANTHER" id="PTHR43102:SF2">
    <property type="entry name" value="GAF DOMAIN-CONTAINING PROTEIN"/>
    <property type="match status" value="1"/>
</dbReference>
<dbReference type="PROSITE" id="PS50113">
    <property type="entry name" value="PAC"/>
    <property type="match status" value="1"/>
</dbReference>
<keyword evidence="14" id="KW-1185">Reference proteome</keyword>
<dbReference type="STRING" id="1348774.AB433_01735"/>
<dbReference type="Proteomes" id="UP000035287">
    <property type="component" value="Chromosome"/>
</dbReference>
<evidence type="ECO:0000256" key="5">
    <source>
        <dbReference type="ARBA" id="ARBA00022606"/>
    </source>
</evidence>
<dbReference type="AlphaFoldDB" id="A0A0G3XBN3"/>
<protein>
    <recommendedName>
        <fullName evidence="2">histidine kinase</fullName>
        <ecNumber evidence="2">2.7.13.3</ecNumber>
    </recommendedName>
</protein>
<keyword evidence="11" id="KW-0675">Receptor</keyword>
<evidence type="ECO:0000256" key="8">
    <source>
        <dbReference type="ARBA" id="ARBA00022777"/>
    </source>
</evidence>
<keyword evidence="5" id="KW-0716">Sensory transduction</keyword>
<dbReference type="InterPro" id="IPR003018">
    <property type="entry name" value="GAF"/>
</dbReference>
<dbReference type="InterPro" id="IPR011102">
    <property type="entry name" value="Sig_transdc_His_kinase_HWE"/>
</dbReference>
<feature type="domain" description="PAC" evidence="12">
    <location>
        <begin position="267"/>
        <end position="320"/>
    </location>
</feature>
<sequence>MAIMAYGTRDIQNDAIDAAAVIDRRIRALADYEILDTEAERGFEDIAFLAKNACDTPVALVSLVEGDRQWFKARIGFEACQTPIEQSVCRHGLASRDLLIIPDLTLDPRTCDNSLVTDDPEIRFYAGAPLVTPGGVAIGMLCVIDVAPRPNGLTPDEQRALTALAGQVIAQMELRKALREKETALLAERQEADVLRRAAERLQLATEAGEIGAFEVDFASGVMTVTREFCRIHGIEPRPQITIADLNAQVQGIDAIDTLISGVSNFGQGQFRIRRGNDGADRWIDLRAQSLLDDNGQRTGVTGVVSDITDQRAVNEEISHRLKNTMALVQAIAGHTLRGIADDDVMQEFNRRISALAKAHDILLARTSATAAFSAVADGVVAGLSIEQRVKRSGVDAEINSRAVLVLSMLLHELATNAIKYGGLSVPGGLVTLDARMEAREDGEWLLIDWRETGGPAASEPERLGLGTRLIQRGLAPDGETELTYGAHGFTALIAAPMAQIGS</sequence>
<evidence type="ECO:0000259" key="12">
    <source>
        <dbReference type="PROSITE" id="PS50113"/>
    </source>
</evidence>
<dbReference type="Pfam" id="PF01590">
    <property type="entry name" value="GAF"/>
    <property type="match status" value="1"/>
</dbReference>
<evidence type="ECO:0000256" key="10">
    <source>
        <dbReference type="ARBA" id="ARBA00022991"/>
    </source>
</evidence>
<dbReference type="InterPro" id="IPR036890">
    <property type="entry name" value="HATPase_C_sf"/>
</dbReference>
<dbReference type="Gene3D" id="3.30.450.20">
    <property type="entry name" value="PAS domain"/>
    <property type="match status" value="2"/>
</dbReference>
<gene>
    <name evidence="13" type="ORF">AB433_01735</name>
</gene>
<dbReference type="InterPro" id="IPR029016">
    <property type="entry name" value="GAF-like_dom_sf"/>
</dbReference>
<dbReference type="EC" id="2.7.13.3" evidence="2"/>
<dbReference type="SUPFAM" id="SSF55785">
    <property type="entry name" value="PYP-like sensor domain (PAS domain)"/>
    <property type="match status" value="1"/>
</dbReference>
<dbReference type="PATRIC" id="fig|1348774.3.peg.367"/>
<keyword evidence="6" id="KW-0808">Transferase</keyword>
<keyword evidence="9" id="KW-0067">ATP-binding</keyword>
<dbReference type="SMART" id="SM00086">
    <property type="entry name" value="PAC"/>
    <property type="match status" value="1"/>
</dbReference>
<organism evidence="13 14">
    <name type="scientific">Croceicoccus naphthovorans</name>
    <dbReference type="NCBI Taxonomy" id="1348774"/>
    <lineage>
        <taxon>Bacteria</taxon>
        <taxon>Pseudomonadati</taxon>
        <taxon>Pseudomonadota</taxon>
        <taxon>Alphaproteobacteria</taxon>
        <taxon>Sphingomonadales</taxon>
        <taxon>Erythrobacteraceae</taxon>
        <taxon>Croceicoccus</taxon>
    </lineage>
</organism>
<dbReference type="SUPFAM" id="SSF55781">
    <property type="entry name" value="GAF domain-like"/>
    <property type="match status" value="1"/>
</dbReference>
<name>A0A0G3XBN3_9SPHN</name>
<dbReference type="KEGG" id="cna:AB433_01735"/>
<keyword evidence="4" id="KW-0597">Phosphoprotein</keyword>
<dbReference type="GO" id="GO:0009881">
    <property type="term" value="F:photoreceptor activity"/>
    <property type="evidence" value="ECO:0007669"/>
    <property type="project" value="UniProtKB-KW"/>
</dbReference>
<comment type="catalytic activity">
    <reaction evidence="1">
        <text>ATP + protein L-histidine = ADP + protein N-phospho-L-histidine.</text>
        <dbReference type="EC" id="2.7.13.3"/>
    </reaction>
</comment>
<dbReference type="Gene3D" id="3.30.565.10">
    <property type="entry name" value="Histidine kinase-like ATPase, C-terminal domain"/>
    <property type="match status" value="1"/>
</dbReference>
<dbReference type="PANTHER" id="PTHR43102">
    <property type="entry name" value="SLR1143 PROTEIN"/>
    <property type="match status" value="1"/>
</dbReference>
<proteinExistence type="predicted"/>
<evidence type="ECO:0000256" key="7">
    <source>
        <dbReference type="ARBA" id="ARBA00022741"/>
    </source>
</evidence>
<keyword evidence="8" id="KW-0418">Kinase</keyword>
<dbReference type="InterPro" id="IPR000700">
    <property type="entry name" value="PAS-assoc_C"/>
</dbReference>
<evidence type="ECO:0000256" key="11">
    <source>
        <dbReference type="ARBA" id="ARBA00023170"/>
    </source>
</evidence>